<dbReference type="PANTHER" id="PTHR30616">
    <property type="entry name" value="UNCHARACTERIZED PROTEIN YFIH"/>
    <property type="match status" value="1"/>
</dbReference>
<organism evidence="13 14">
    <name type="scientific">Dermacoccus abyssi</name>
    <dbReference type="NCBI Taxonomy" id="322596"/>
    <lineage>
        <taxon>Bacteria</taxon>
        <taxon>Bacillati</taxon>
        <taxon>Actinomycetota</taxon>
        <taxon>Actinomycetes</taxon>
        <taxon>Micrococcales</taxon>
        <taxon>Dermacoccaceae</taxon>
        <taxon>Dermacoccus</taxon>
    </lineage>
</organism>
<evidence type="ECO:0000256" key="7">
    <source>
        <dbReference type="ARBA" id="ARBA00022833"/>
    </source>
</evidence>
<dbReference type="AlphaFoldDB" id="A0A417Z766"/>
<evidence type="ECO:0000256" key="2">
    <source>
        <dbReference type="ARBA" id="ARBA00003215"/>
    </source>
</evidence>
<dbReference type="InterPro" id="IPR003730">
    <property type="entry name" value="Cu_polyphenol_OxRdtase"/>
</dbReference>
<dbReference type="SUPFAM" id="SSF64438">
    <property type="entry name" value="CNF1/YfiH-like putative cysteine hydrolases"/>
    <property type="match status" value="1"/>
</dbReference>
<comment type="catalytic activity">
    <reaction evidence="9">
        <text>adenosine + H2O + H(+) = inosine + NH4(+)</text>
        <dbReference type="Rhea" id="RHEA:24408"/>
        <dbReference type="ChEBI" id="CHEBI:15377"/>
        <dbReference type="ChEBI" id="CHEBI:15378"/>
        <dbReference type="ChEBI" id="CHEBI:16335"/>
        <dbReference type="ChEBI" id="CHEBI:17596"/>
        <dbReference type="ChEBI" id="CHEBI:28938"/>
        <dbReference type="EC" id="3.5.4.4"/>
    </reaction>
    <physiologicalReaction direction="left-to-right" evidence="9">
        <dbReference type="Rhea" id="RHEA:24409"/>
    </physiologicalReaction>
</comment>
<evidence type="ECO:0000313" key="13">
    <source>
        <dbReference type="EMBL" id="RHW46445.1"/>
    </source>
</evidence>
<protein>
    <recommendedName>
        <fullName evidence="12">Purine nucleoside phosphorylase</fullName>
    </recommendedName>
</protein>
<evidence type="ECO:0000256" key="1">
    <source>
        <dbReference type="ARBA" id="ARBA00000553"/>
    </source>
</evidence>
<dbReference type="CDD" id="cd16833">
    <property type="entry name" value="YfiH"/>
    <property type="match status" value="1"/>
</dbReference>
<dbReference type="EMBL" id="QWLM01000005">
    <property type="protein sequence ID" value="RHW46445.1"/>
    <property type="molecule type" value="Genomic_DNA"/>
</dbReference>
<comment type="catalytic activity">
    <reaction evidence="11">
        <text>S-methyl-5'-thioadenosine + phosphate = 5-(methylsulfanyl)-alpha-D-ribose 1-phosphate + adenine</text>
        <dbReference type="Rhea" id="RHEA:11852"/>
        <dbReference type="ChEBI" id="CHEBI:16708"/>
        <dbReference type="ChEBI" id="CHEBI:17509"/>
        <dbReference type="ChEBI" id="CHEBI:43474"/>
        <dbReference type="ChEBI" id="CHEBI:58533"/>
        <dbReference type="EC" id="2.4.2.28"/>
    </reaction>
    <physiologicalReaction direction="left-to-right" evidence="11">
        <dbReference type="Rhea" id="RHEA:11853"/>
    </physiologicalReaction>
</comment>
<comment type="catalytic activity">
    <reaction evidence="10">
        <text>adenosine + phosphate = alpha-D-ribose 1-phosphate + adenine</text>
        <dbReference type="Rhea" id="RHEA:27642"/>
        <dbReference type="ChEBI" id="CHEBI:16335"/>
        <dbReference type="ChEBI" id="CHEBI:16708"/>
        <dbReference type="ChEBI" id="CHEBI:43474"/>
        <dbReference type="ChEBI" id="CHEBI:57720"/>
        <dbReference type="EC" id="2.4.2.1"/>
    </reaction>
    <physiologicalReaction direction="left-to-right" evidence="10">
        <dbReference type="Rhea" id="RHEA:27643"/>
    </physiologicalReaction>
</comment>
<evidence type="ECO:0000256" key="6">
    <source>
        <dbReference type="ARBA" id="ARBA00022801"/>
    </source>
</evidence>
<comment type="similarity">
    <text evidence="3 12">Belongs to the purine nucleoside phosphorylase YfiH/LACC1 family.</text>
</comment>
<comment type="catalytic activity">
    <reaction evidence="1">
        <text>inosine + phosphate = alpha-D-ribose 1-phosphate + hypoxanthine</text>
        <dbReference type="Rhea" id="RHEA:27646"/>
        <dbReference type="ChEBI" id="CHEBI:17368"/>
        <dbReference type="ChEBI" id="CHEBI:17596"/>
        <dbReference type="ChEBI" id="CHEBI:43474"/>
        <dbReference type="ChEBI" id="CHEBI:57720"/>
        <dbReference type="EC" id="2.4.2.1"/>
    </reaction>
    <physiologicalReaction direction="left-to-right" evidence="1">
        <dbReference type="Rhea" id="RHEA:27647"/>
    </physiologicalReaction>
</comment>
<dbReference type="GO" id="GO:0017061">
    <property type="term" value="F:S-methyl-5-thioadenosine phosphorylase activity"/>
    <property type="evidence" value="ECO:0007669"/>
    <property type="project" value="UniProtKB-EC"/>
</dbReference>
<evidence type="ECO:0000256" key="12">
    <source>
        <dbReference type="RuleBase" id="RU361274"/>
    </source>
</evidence>
<keyword evidence="6" id="KW-0378">Hydrolase</keyword>
<proteinExistence type="inferred from homology"/>
<comment type="caution">
    <text evidence="13">The sequence shown here is derived from an EMBL/GenBank/DDBJ whole genome shotgun (WGS) entry which is preliminary data.</text>
</comment>
<evidence type="ECO:0000256" key="11">
    <source>
        <dbReference type="ARBA" id="ARBA00049893"/>
    </source>
</evidence>
<evidence type="ECO:0000256" key="5">
    <source>
        <dbReference type="ARBA" id="ARBA00022723"/>
    </source>
</evidence>
<evidence type="ECO:0000256" key="10">
    <source>
        <dbReference type="ARBA" id="ARBA00048968"/>
    </source>
</evidence>
<dbReference type="GO" id="GO:0016787">
    <property type="term" value="F:hydrolase activity"/>
    <property type="evidence" value="ECO:0007669"/>
    <property type="project" value="UniProtKB-KW"/>
</dbReference>
<evidence type="ECO:0000256" key="4">
    <source>
        <dbReference type="ARBA" id="ARBA00022679"/>
    </source>
</evidence>
<evidence type="ECO:0000256" key="9">
    <source>
        <dbReference type="ARBA" id="ARBA00047989"/>
    </source>
</evidence>
<name>A0A417Z766_9MICO</name>
<dbReference type="RefSeq" id="WP_118913120.1">
    <property type="nucleotide sequence ID" value="NZ_CBCRVH010000004.1"/>
</dbReference>
<accession>A0A417Z766</accession>
<dbReference type="Pfam" id="PF02578">
    <property type="entry name" value="Cu-oxidase_4"/>
    <property type="match status" value="1"/>
</dbReference>
<evidence type="ECO:0000313" key="14">
    <source>
        <dbReference type="Proteomes" id="UP000285376"/>
    </source>
</evidence>
<dbReference type="InterPro" id="IPR038371">
    <property type="entry name" value="Cu_polyphenol_OxRdtase_sf"/>
</dbReference>
<reference evidence="13 14" key="1">
    <citation type="submission" date="2018-08" db="EMBL/GenBank/DDBJ databases">
        <title>Whole genome sequence analysis of Dermacoccus abyssi bacteria isolated from Deep Mariana trench Micromonospora spp reveals genes involved in the environmental adaptation and production of secondary metabolites.</title>
        <authorList>
            <person name="Abdel-Mageed W.M."/>
            <person name="Lehri B."/>
            <person name="Nouioui I."/>
            <person name="Goodfellow I."/>
            <person name="Jaspars M."/>
            <person name="Karlyshev A."/>
        </authorList>
    </citation>
    <scope>NUCLEOTIDE SEQUENCE [LARGE SCALE GENOMIC DNA]</scope>
    <source>
        <strain evidence="13 14">MT1.1</strain>
    </source>
</reference>
<dbReference type="NCBIfam" id="TIGR00726">
    <property type="entry name" value="peptidoglycan editing factor PgeF"/>
    <property type="match status" value="1"/>
</dbReference>
<keyword evidence="4" id="KW-0808">Transferase</keyword>
<evidence type="ECO:0000256" key="3">
    <source>
        <dbReference type="ARBA" id="ARBA00007353"/>
    </source>
</evidence>
<keyword evidence="8" id="KW-0186">Copper</keyword>
<dbReference type="GO" id="GO:0005507">
    <property type="term" value="F:copper ion binding"/>
    <property type="evidence" value="ECO:0007669"/>
    <property type="project" value="TreeGrafter"/>
</dbReference>
<dbReference type="PANTHER" id="PTHR30616:SF2">
    <property type="entry name" value="PURINE NUCLEOSIDE PHOSPHORYLASE LACC1"/>
    <property type="match status" value="1"/>
</dbReference>
<evidence type="ECO:0000256" key="8">
    <source>
        <dbReference type="ARBA" id="ARBA00023008"/>
    </source>
</evidence>
<gene>
    <name evidence="13" type="primary">pgeF</name>
    <name evidence="13" type="ORF">D1832_06380</name>
</gene>
<dbReference type="Proteomes" id="UP000285376">
    <property type="component" value="Unassembled WGS sequence"/>
</dbReference>
<dbReference type="Gene3D" id="3.60.140.10">
    <property type="entry name" value="CNF1/YfiH-like putative cysteine hydrolases"/>
    <property type="match status" value="1"/>
</dbReference>
<keyword evidence="5" id="KW-0479">Metal-binding</keyword>
<keyword evidence="7" id="KW-0862">Zinc</keyword>
<sequence length="246" mass="26155">MFYWHDRRDLPQGNLERCFTDSLSGVSEAPFSALNLGLHVGDDEAHVRENRDLLSAELGGVPIAWMNQVHGRDVVEVTPDSLGEVHAVDAMVTNSSDLALAVMVADCVPVLLEDAEAGVLGVAHAGRPGMLAGVVPAAVAAMRDLGATSVRATLGPSVCGRCYEVPHEMYDGARTQYPTSAAITRWGTPAIDVASGVASQLAELDVPFEWIAGCTVEDERLFSYRRDGRTGRVAGVIVRRDGSEAA</sequence>
<comment type="function">
    <text evidence="2">Purine nucleoside enzyme that catalyzes the phosphorolysis of adenosine and inosine nucleosides, yielding D-ribose 1-phosphate and the respective free bases, adenine and hypoxanthine. Also catalyzes the phosphorolysis of S-methyl-5'-thioadenosine into adenine and S-methyl-5-thio-alpha-D-ribose 1-phosphate. Also has adenosine deaminase activity.</text>
</comment>
<dbReference type="InterPro" id="IPR011324">
    <property type="entry name" value="Cytotoxic_necrot_fac-like_cat"/>
</dbReference>